<dbReference type="PANTHER" id="PTHR21029">
    <property type="entry name" value="R-SEVEN BINDING PROTEIN (R7BP) HOMOLOG"/>
    <property type="match status" value="1"/>
</dbReference>
<keyword evidence="2" id="KW-0734">Signal transduction inhibitor</keyword>
<proteinExistence type="inferred from homology"/>
<comment type="similarity">
    <text evidence="1">Belongs to the RGS7BP/RGS9BP family.</text>
</comment>
<evidence type="ECO:0000313" key="5">
    <source>
        <dbReference type="EMBL" id="MBW13231.1"/>
    </source>
</evidence>
<dbReference type="InterPro" id="IPR026512">
    <property type="entry name" value="RGS7BP/RGS9BP"/>
</dbReference>
<organism evidence="5">
    <name type="scientific">Melanaphis sacchari</name>
    <dbReference type="NCBI Taxonomy" id="742174"/>
    <lineage>
        <taxon>Eukaryota</taxon>
        <taxon>Metazoa</taxon>
        <taxon>Ecdysozoa</taxon>
        <taxon>Arthropoda</taxon>
        <taxon>Hexapoda</taxon>
        <taxon>Insecta</taxon>
        <taxon>Pterygota</taxon>
        <taxon>Neoptera</taxon>
        <taxon>Paraneoptera</taxon>
        <taxon>Hemiptera</taxon>
        <taxon>Sternorrhyncha</taxon>
        <taxon>Aphidomorpha</taxon>
        <taxon>Aphidoidea</taxon>
        <taxon>Aphididae</taxon>
        <taxon>Aphidini</taxon>
        <taxon>Melanaphis</taxon>
    </lineage>
</organism>
<dbReference type="OrthoDB" id="9876293at2759"/>
<evidence type="ECO:0000259" key="4">
    <source>
        <dbReference type="Pfam" id="PF14523"/>
    </source>
</evidence>
<name>A0A2H8TGR8_9HEMI</name>
<dbReference type="GO" id="GO:0016192">
    <property type="term" value="P:vesicle-mediated transport"/>
    <property type="evidence" value="ECO:0007669"/>
    <property type="project" value="InterPro"/>
</dbReference>
<sequence>MEERSKHSVVNRNPPGCQANRRISRTSRRSSSIGCRSLMIGRRSSAGLLAWTSCQDPSRLVVEINSQVAQFRELLVHIGTARDSPETREKIRKLRRGCVDACKHTSQLLIPQMRGSNLESSLLDHPELALLFYLCQMMLRELGKCSRLVQLIPMDMTGYFENRAGPSNIGNVISQILLCKQIQPDFNQEEICSIAKDSQDLAKLIQDMQEFLPQQDTAAEKNAALEPENSKWKRKGRRNSIYTNVSSCCCFCRPTYL</sequence>
<reference evidence="5" key="1">
    <citation type="submission" date="2017-10" db="EMBL/GenBank/DDBJ databases">
        <title>Transcriptome Assembly of Sugarcane Aphid Adults.</title>
        <authorList>
            <person name="Scully E.D."/>
            <person name="Palmer N.A."/>
            <person name="Geib S.M."/>
            <person name="Sarath G."/>
            <person name="Sattler S.E."/>
        </authorList>
    </citation>
    <scope>NUCLEOTIDE SEQUENCE</scope>
    <source>
        <tissue evidence="5">Whole body</tissue>
    </source>
</reference>
<evidence type="ECO:0000256" key="1">
    <source>
        <dbReference type="ARBA" id="ARBA00007457"/>
    </source>
</evidence>
<dbReference type="GO" id="GO:0016020">
    <property type="term" value="C:membrane"/>
    <property type="evidence" value="ECO:0007669"/>
    <property type="project" value="InterPro"/>
</dbReference>
<dbReference type="SUPFAM" id="SSF47661">
    <property type="entry name" value="t-snare proteins"/>
    <property type="match status" value="1"/>
</dbReference>
<accession>A0A2H8TGR8</accession>
<protein>
    <submittedName>
        <fullName evidence="5">Syntaxin-23</fullName>
    </submittedName>
</protein>
<evidence type="ECO:0000256" key="2">
    <source>
        <dbReference type="ARBA" id="ARBA00022700"/>
    </source>
</evidence>
<gene>
    <name evidence="5" type="primary">SYP23_0</name>
</gene>
<dbReference type="InterPro" id="IPR006011">
    <property type="entry name" value="Syntaxin_N"/>
</dbReference>
<feature type="domain" description="Syntaxin N-terminal" evidence="4">
    <location>
        <begin position="55"/>
        <end position="109"/>
    </location>
</feature>
<dbReference type="EMBL" id="GFXV01001426">
    <property type="protein sequence ID" value="MBW13231.1"/>
    <property type="molecule type" value="Transcribed_RNA"/>
</dbReference>
<dbReference type="GO" id="GO:0009968">
    <property type="term" value="P:negative regulation of signal transduction"/>
    <property type="evidence" value="ECO:0007669"/>
    <property type="project" value="UniProtKB-KW"/>
</dbReference>
<dbReference type="InterPro" id="IPR010989">
    <property type="entry name" value="SNARE"/>
</dbReference>
<feature type="region of interest" description="Disordered" evidence="3">
    <location>
        <begin position="1"/>
        <end position="30"/>
    </location>
</feature>
<evidence type="ECO:0000256" key="3">
    <source>
        <dbReference type="SAM" id="MobiDB-lite"/>
    </source>
</evidence>
<dbReference type="AlphaFoldDB" id="A0A2H8TGR8"/>
<dbReference type="Gene3D" id="1.20.58.70">
    <property type="match status" value="1"/>
</dbReference>
<dbReference type="Pfam" id="PF14523">
    <property type="entry name" value="Syntaxin_2"/>
    <property type="match status" value="1"/>
</dbReference>